<keyword evidence="2" id="KW-0812">Transmembrane</keyword>
<evidence type="ECO:0000313" key="4">
    <source>
        <dbReference type="Proteomes" id="UP000000936"/>
    </source>
</evidence>
<proteinExistence type="predicted"/>
<feature type="region of interest" description="Disordered" evidence="1">
    <location>
        <begin position="1"/>
        <end position="33"/>
    </location>
</feature>
<accession>D7GEY2</accession>
<dbReference type="Pfam" id="PF13829">
    <property type="entry name" value="DUF4191"/>
    <property type="match status" value="1"/>
</dbReference>
<evidence type="ECO:0008006" key="5">
    <source>
        <dbReference type="Google" id="ProtNLM"/>
    </source>
</evidence>
<evidence type="ECO:0000256" key="2">
    <source>
        <dbReference type="SAM" id="Phobius"/>
    </source>
</evidence>
<name>D7GEY2_PROFC</name>
<organism evidence="3 4">
    <name type="scientific">Propionibacterium freudenreichii subsp. shermanii (strain ATCC 9614 / DSM 4902 / CIP 103027 / NCIMB 8099 / CIRM-BIA1)</name>
    <dbReference type="NCBI Taxonomy" id="754252"/>
    <lineage>
        <taxon>Bacteria</taxon>
        <taxon>Bacillati</taxon>
        <taxon>Actinomycetota</taxon>
        <taxon>Actinomycetes</taxon>
        <taxon>Propionibacteriales</taxon>
        <taxon>Propionibacteriaceae</taxon>
        <taxon>Propionibacterium</taxon>
    </lineage>
</organism>
<dbReference type="KEGG" id="pfr:PFREUD_15950"/>
<keyword evidence="4" id="KW-1185">Reference proteome</keyword>
<dbReference type="HOGENOM" id="CLU_089257_0_0_11"/>
<dbReference type="EMBL" id="FN806773">
    <property type="protein sequence ID" value="CBL57093.1"/>
    <property type="molecule type" value="Genomic_DNA"/>
</dbReference>
<dbReference type="InterPro" id="IPR025445">
    <property type="entry name" value="DUF4191"/>
</dbReference>
<keyword evidence="2" id="KW-0472">Membrane</keyword>
<dbReference type="STRING" id="754252.PFREUD_15950"/>
<evidence type="ECO:0000256" key="1">
    <source>
        <dbReference type="SAM" id="MobiDB-lite"/>
    </source>
</evidence>
<gene>
    <name evidence="3" type="ordered locus">PFREUD_15950</name>
</gene>
<dbReference type="AlphaFoldDB" id="D7GEY2"/>
<feature type="transmembrane region" description="Helical" evidence="2">
    <location>
        <begin position="53"/>
        <end position="73"/>
    </location>
</feature>
<dbReference type="RefSeq" id="WP_013161460.1">
    <property type="nucleotide sequence ID" value="NC_014215.1"/>
</dbReference>
<protein>
    <recommendedName>
        <fullName evidence="5">Integral membrane protein</fullName>
    </recommendedName>
</protein>
<dbReference type="Proteomes" id="UP000000936">
    <property type="component" value="Chromosome"/>
</dbReference>
<feature type="compositionally biased region" description="Basic and acidic residues" evidence="1">
    <location>
        <begin position="1"/>
        <end position="29"/>
    </location>
</feature>
<feature type="region of interest" description="Disordered" evidence="1">
    <location>
        <begin position="235"/>
        <end position="256"/>
    </location>
</feature>
<feature type="transmembrane region" description="Helical" evidence="2">
    <location>
        <begin position="79"/>
        <end position="98"/>
    </location>
</feature>
<keyword evidence="2" id="KW-1133">Transmembrane helix</keyword>
<sequence>MASEAAKELARKQKAEAKALKEAKKHSDNPSDWGTIRQIRETYKLTAEHQPRIGWMLAGAVLGPVVVGVVVGLLVGTMLIFWILLGLLAGLTVALFVLQRQAKKAAFARAADQAGGAQVALSLLDKKKWHYTMAIALDKQANCVHRAIGPGGLILIGEGKGKAATTMLRNEARRHRQVLYGVDVQTVMIGNGTDQVPLPKLYDYIKKLPKKLSAEQIEEIEYRLVALDSMRPRVPLPKGPLPTSGNMRVSRRAMRG</sequence>
<reference evidence="3 4" key="1">
    <citation type="journal article" date="2010" name="PLoS ONE">
        <title>The complete genome of Propionibacterium freudenreichii CIRM-BIA1, a hardy actinobacterium with food and probiotic applications.</title>
        <authorList>
            <person name="Falentin H."/>
            <person name="Deutsch S.M."/>
            <person name="Jan G."/>
            <person name="Loux V."/>
            <person name="Thierry A."/>
            <person name="Parayre S."/>
            <person name="Maillard M.B."/>
            <person name="Dherbecourt J."/>
            <person name="Cousin F.J."/>
            <person name="Jardin J."/>
            <person name="Siguier P."/>
            <person name="Couloux A."/>
            <person name="Barbe V."/>
            <person name="Vacherie B."/>
            <person name="Wincker P."/>
            <person name="Gibrat J.F."/>
            <person name="Gaillardin C."/>
            <person name="Lortal S."/>
        </authorList>
    </citation>
    <scope>NUCLEOTIDE SEQUENCE [LARGE SCALE GENOMIC DNA]</scope>
    <source>
        <strain evidence="4">ATCC 9614 / DSM 4902 / CIP 103027 / NCIMB 8099 / CIRM-BIA1</strain>
    </source>
</reference>
<evidence type="ECO:0000313" key="3">
    <source>
        <dbReference type="EMBL" id="CBL57093.1"/>
    </source>
</evidence>
<dbReference type="eggNOG" id="ENOG5031K3Y">
    <property type="taxonomic scope" value="Bacteria"/>
</dbReference>